<dbReference type="SMART" id="SM00470">
    <property type="entry name" value="ParB"/>
    <property type="match status" value="1"/>
</dbReference>
<dbReference type="Pfam" id="PF02195">
    <property type="entry name" value="ParB_N"/>
    <property type="match status" value="1"/>
</dbReference>
<name>A0A7X5RM07_9ALTE</name>
<evidence type="ECO:0000313" key="4">
    <source>
        <dbReference type="Proteomes" id="UP000470213"/>
    </source>
</evidence>
<evidence type="ECO:0000259" key="2">
    <source>
        <dbReference type="SMART" id="SM00470"/>
    </source>
</evidence>
<accession>A0A7X5RM07</accession>
<dbReference type="RefSeq" id="WP_152910883.1">
    <property type="nucleotide sequence ID" value="NZ_JAAAWN010000016.1"/>
</dbReference>
<keyword evidence="4" id="KW-1185">Reference proteome</keyword>
<feature type="region of interest" description="Disordered" evidence="1">
    <location>
        <begin position="1"/>
        <end position="56"/>
    </location>
</feature>
<dbReference type="EMBL" id="JAAAWN010000016">
    <property type="protein sequence ID" value="NDV92040.1"/>
    <property type="molecule type" value="Genomic_DNA"/>
</dbReference>
<feature type="domain" description="ParB-like N-terminal" evidence="2">
    <location>
        <begin position="109"/>
        <end position="199"/>
    </location>
</feature>
<reference evidence="3 4" key="1">
    <citation type="submission" date="2020-01" db="EMBL/GenBank/DDBJ databases">
        <authorList>
            <person name="Chen J."/>
            <person name="Zhu S."/>
            <person name="Yang J."/>
        </authorList>
    </citation>
    <scope>NUCLEOTIDE SEQUENCE [LARGE SCALE GENOMIC DNA]</scope>
    <source>
        <strain evidence="3 4">345S023</strain>
    </source>
</reference>
<evidence type="ECO:0000256" key="1">
    <source>
        <dbReference type="SAM" id="MobiDB-lite"/>
    </source>
</evidence>
<proteinExistence type="predicted"/>
<protein>
    <submittedName>
        <fullName evidence="3">ParB N-terminal domain-containing protein</fullName>
    </submittedName>
</protein>
<dbReference type="InterPro" id="IPR003115">
    <property type="entry name" value="ParB_N"/>
</dbReference>
<organism evidence="3 4">
    <name type="scientific">Alteromonas profundi</name>
    <dbReference type="NCBI Taxonomy" id="2696062"/>
    <lineage>
        <taxon>Bacteria</taxon>
        <taxon>Pseudomonadati</taxon>
        <taxon>Pseudomonadota</taxon>
        <taxon>Gammaproteobacteria</taxon>
        <taxon>Alteromonadales</taxon>
        <taxon>Alteromonadaceae</taxon>
        <taxon>Alteromonas/Salinimonas group</taxon>
        <taxon>Alteromonas</taxon>
    </lineage>
</organism>
<evidence type="ECO:0000313" key="3">
    <source>
        <dbReference type="EMBL" id="NDV92040.1"/>
    </source>
</evidence>
<gene>
    <name evidence="3" type="ORF">GTH32_12735</name>
</gene>
<dbReference type="AlphaFoldDB" id="A0A7X5RM07"/>
<dbReference type="InterPro" id="IPR036086">
    <property type="entry name" value="ParB/Sulfiredoxin_sf"/>
</dbReference>
<feature type="compositionally biased region" description="Basic residues" evidence="1">
    <location>
        <begin position="1"/>
        <end position="13"/>
    </location>
</feature>
<dbReference type="Proteomes" id="UP000470213">
    <property type="component" value="Unassembled WGS sequence"/>
</dbReference>
<sequence>MSDRKPRSRRTVRKTSQEDLISKFESGAGVSKKSQQMLDDLKQRDKSKESDVHDDPLFKTSSEIDRVLVDYIQPQPDNPRYLPVKFVRGIDSSDTKLLTNCVVCEKGLLENRLEKSNPRYNSVQREIEEIRGLAETLKHSELVHPITVWRKNMADYPIVSGHRRYYAIRFLYGGLIKVKVKIYAEKPKNLNVLRHIENFSRNDLALPDALESYSNAVLEIEALEGGVVKEGRASVIQSYLGLGKTSYYRYEKIYEFIDDVMPLAKDNIVVSLKAIYAEIKAAEKHGRDAVITYLRELKESGKFKKFDTPKPKVGRKKSFIKLPRIEVNQATAVERLLKEDVTKLDIGIDWSKVDYKNPAEVESIVKTVVQALAK</sequence>
<dbReference type="Gene3D" id="3.90.1530.10">
    <property type="entry name" value="Conserved hypothetical protein from pyrococcus furiosus pfu- 392566-001, ParB domain"/>
    <property type="match status" value="1"/>
</dbReference>
<comment type="caution">
    <text evidence="3">The sequence shown here is derived from an EMBL/GenBank/DDBJ whole genome shotgun (WGS) entry which is preliminary data.</text>
</comment>
<dbReference type="SUPFAM" id="SSF110849">
    <property type="entry name" value="ParB/Sulfiredoxin"/>
    <property type="match status" value="1"/>
</dbReference>
<feature type="compositionally biased region" description="Basic and acidic residues" evidence="1">
    <location>
        <begin position="39"/>
        <end position="56"/>
    </location>
</feature>